<dbReference type="PANTHER" id="PTHR24221">
    <property type="entry name" value="ATP-BINDING CASSETTE SUB-FAMILY B"/>
    <property type="match status" value="1"/>
</dbReference>
<dbReference type="CDD" id="cd18588">
    <property type="entry name" value="ABC_6TM_CyaB_HlyB_like"/>
    <property type="match status" value="1"/>
</dbReference>
<evidence type="ECO:0000256" key="9">
    <source>
        <dbReference type="ARBA" id="ARBA00023136"/>
    </source>
</evidence>
<feature type="transmembrane region" description="Helical" evidence="13">
    <location>
        <begin position="323"/>
        <end position="343"/>
    </location>
</feature>
<dbReference type="InterPro" id="IPR003593">
    <property type="entry name" value="AAA+_ATPase"/>
</dbReference>
<dbReference type="InterPro" id="IPR005074">
    <property type="entry name" value="Peptidase_C39"/>
</dbReference>
<keyword evidence="6" id="KW-0547">Nucleotide-binding</keyword>
<evidence type="ECO:0000256" key="13">
    <source>
        <dbReference type="SAM" id="Phobius"/>
    </source>
</evidence>
<feature type="domain" description="ABC transporter" evidence="14">
    <location>
        <begin position="497"/>
        <end position="732"/>
    </location>
</feature>
<feature type="transmembrane region" description="Helical" evidence="13">
    <location>
        <begin position="215"/>
        <end position="236"/>
    </location>
</feature>
<dbReference type="InterPro" id="IPR027417">
    <property type="entry name" value="P-loop_NTPase"/>
</dbReference>
<comment type="similarity">
    <text evidence="11">Belongs to the ABC transporter superfamily. Cyclolysin exporter (TC 3.A.1.109.2) family.</text>
</comment>
<comment type="subcellular location">
    <subcellularLocation>
        <location evidence="1">Cell membrane</location>
        <topology evidence="1">Multi-pass membrane protein</topology>
    </subcellularLocation>
</comment>
<reference evidence="17 18" key="1">
    <citation type="submission" date="2016-10" db="EMBL/GenBank/DDBJ databases">
        <authorList>
            <person name="de Groot N.N."/>
        </authorList>
    </citation>
    <scope>NUCLEOTIDE SEQUENCE [LARGE SCALE GENOMIC DNA]</scope>
    <source>
        <strain evidence="17 18">DSM 16619</strain>
    </source>
</reference>
<dbReference type="PROSITE" id="PS50893">
    <property type="entry name" value="ABC_TRANSPORTER_2"/>
    <property type="match status" value="1"/>
</dbReference>
<keyword evidence="5" id="KW-0354">Hemolysis</keyword>
<dbReference type="InterPro" id="IPR039421">
    <property type="entry name" value="Type_1_exporter"/>
</dbReference>
<dbReference type="InterPro" id="IPR036640">
    <property type="entry name" value="ABC1_TM_sf"/>
</dbReference>
<evidence type="ECO:0000256" key="12">
    <source>
        <dbReference type="ARBA" id="ARBA00072252"/>
    </source>
</evidence>
<sequence length="761" mass="82121">MVAINALPSAGGSTGESQSAHPFTKPGGNGGVAALCLVARLHQIAADPATLMHQMGLAPSDAVTLQDLVRAAKHIGLKAKISPTTVDRLALCPLPALAMVRNATGEVRAIVLAQCNGQRVLLQDPSAGPGGSRPTIESLEDFAAQWTGELLLITSRASLAGELAKFDFSWFIPSLVKHRKLLGEVLLISFMLQLFALISPLFFQVVMDKVLVHHGVTTLDVLVIGLVVVVVFESLLNGLRGYVFSHTTNRIDVELGARLFRHLMQLPLSYFQARRVGDSVARVRELENIRSFLTGNALTVVLDVLFSVIFIAVMLFYSVPLTLIVLVSLPLYFGLSLAIVPVLRRRLDHKFARGAENQAMLVETVTGIQTVKASALEPSFARRWDNQLAAYVSASFKTQNVAAWAHEGVNLIGKLVNAATLWYGAHLVMDNQLTVGQFVAFNMFAQRVAQPIMRMAQLWTDFQQTGISMARLGDILNTRTEVPPSSAAQLPPIQGRITLDSVHFRYRPEAAPVLGGVSLDVRPGEVIGIVGRSGSGKSTLTKLVQRLYVPEQGRILVDGIDISLIDAAQLRRQVGVVLQENLLFNRSVRENIAIADPAAPIEAVVHAARLAGAHDFISELPEGYDTLVGEQGGSLSGGQRQRVAIARALFTNPRILILDEATSALDYESEAIIQRNMAHICKGRTVLIIAHRLSAVRHANRIIVMDKGKIVEAGPHDALIQRQQGLYAHLWRMQDGSHSAPTATAAASTAAAVGTAEGAIA</sequence>
<dbReference type="GO" id="GO:0030253">
    <property type="term" value="P:protein secretion by the type I secretion system"/>
    <property type="evidence" value="ECO:0007669"/>
    <property type="project" value="InterPro"/>
</dbReference>
<dbReference type="SMART" id="SM00382">
    <property type="entry name" value="AAA"/>
    <property type="match status" value="1"/>
</dbReference>
<accession>A0A1G7AEK2</accession>
<evidence type="ECO:0000256" key="7">
    <source>
        <dbReference type="ARBA" id="ARBA00022840"/>
    </source>
</evidence>
<dbReference type="GO" id="GO:0005886">
    <property type="term" value="C:plasma membrane"/>
    <property type="evidence" value="ECO:0007669"/>
    <property type="project" value="UniProtKB-SubCell"/>
</dbReference>
<dbReference type="InterPro" id="IPR010132">
    <property type="entry name" value="ATPase_T1SS_HlyB"/>
</dbReference>
<feature type="domain" description="Peptidase C39" evidence="16">
    <location>
        <begin position="18"/>
        <end position="153"/>
    </location>
</feature>
<dbReference type="Pfam" id="PF00005">
    <property type="entry name" value="ABC_tran"/>
    <property type="match status" value="1"/>
</dbReference>
<dbReference type="InterPro" id="IPR003439">
    <property type="entry name" value="ABC_transporter-like_ATP-bd"/>
</dbReference>
<feature type="transmembrane region" description="Helical" evidence="13">
    <location>
        <begin position="292"/>
        <end position="317"/>
    </location>
</feature>
<evidence type="ECO:0000256" key="5">
    <source>
        <dbReference type="ARBA" id="ARBA00022735"/>
    </source>
</evidence>
<dbReference type="PROSITE" id="PS50990">
    <property type="entry name" value="PEPTIDASE_C39"/>
    <property type="match status" value="1"/>
</dbReference>
<dbReference type="GO" id="GO:0140359">
    <property type="term" value="F:ABC-type transporter activity"/>
    <property type="evidence" value="ECO:0007669"/>
    <property type="project" value="InterPro"/>
</dbReference>
<dbReference type="AlphaFoldDB" id="A0A1G7AEK2"/>
<dbReference type="GO" id="GO:0016887">
    <property type="term" value="F:ATP hydrolysis activity"/>
    <property type="evidence" value="ECO:0007669"/>
    <property type="project" value="InterPro"/>
</dbReference>
<dbReference type="FunFam" id="1.20.1560.10:FF:000056">
    <property type="entry name" value="Alpha-hemolysin translocation ATP-binding protein HlyB"/>
    <property type="match status" value="1"/>
</dbReference>
<dbReference type="CDD" id="cd02417">
    <property type="entry name" value="Peptidase_C39_likeA"/>
    <property type="match status" value="1"/>
</dbReference>
<evidence type="ECO:0000259" key="14">
    <source>
        <dbReference type="PROSITE" id="PS50893"/>
    </source>
</evidence>
<dbReference type="InterPro" id="IPR011527">
    <property type="entry name" value="ABC1_TM_dom"/>
</dbReference>
<keyword evidence="2" id="KW-0813">Transport</keyword>
<dbReference type="GO" id="GO:0031640">
    <property type="term" value="P:killing of cells of another organism"/>
    <property type="evidence" value="ECO:0007669"/>
    <property type="project" value="UniProtKB-KW"/>
</dbReference>
<name>A0A1G7AEK2_9BURK</name>
<dbReference type="SUPFAM" id="SSF52540">
    <property type="entry name" value="P-loop containing nucleoside triphosphate hydrolases"/>
    <property type="match status" value="1"/>
</dbReference>
<dbReference type="PROSITE" id="PS50929">
    <property type="entry name" value="ABC_TM1F"/>
    <property type="match status" value="1"/>
</dbReference>
<dbReference type="Pfam" id="PF00664">
    <property type="entry name" value="ABC_membrane"/>
    <property type="match status" value="1"/>
</dbReference>
<dbReference type="PANTHER" id="PTHR24221:SF647">
    <property type="entry name" value="BLL6336 PROTEIN"/>
    <property type="match status" value="1"/>
</dbReference>
<evidence type="ECO:0000313" key="17">
    <source>
        <dbReference type="EMBL" id="SDE13229.1"/>
    </source>
</evidence>
<dbReference type="NCBIfam" id="TIGR01846">
    <property type="entry name" value="type_I_sec_HlyB"/>
    <property type="match status" value="1"/>
</dbReference>
<dbReference type="EMBL" id="FMZC01000012">
    <property type="protein sequence ID" value="SDE13229.1"/>
    <property type="molecule type" value="Genomic_DNA"/>
</dbReference>
<evidence type="ECO:0000256" key="11">
    <source>
        <dbReference type="ARBA" id="ARBA00061173"/>
    </source>
</evidence>
<keyword evidence="8 13" id="KW-1133">Transmembrane helix</keyword>
<evidence type="ECO:0000256" key="6">
    <source>
        <dbReference type="ARBA" id="ARBA00022741"/>
    </source>
</evidence>
<proteinExistence type="inferred from homology"/>
<keyword evidence="18" id="KW-1185">Reference proteome</keyword>
<dbReference type="PROSITE" id="PS00211">
    <property type="entry name" value="ABC_TRANSPORTER_1"/>
    <property type="match status" value="1"/>
</dbReference>
<dbReference type="Gene3D" id="1.20.1560.10">
    <property type="entry name" value="ABC transporter type 1, transmembrane domain"/>
    <property type="match status" value="1"/>
</dbReference>
<comment type="function">
    <text evidence="10">Involved in the export of calmodulin-sensitive adenylate cyclase-hemolysin (cyclolysin).</text>
</comment>
<evidence type="ECO:0000256" key="1">
    <source>
        <dbReference type="ARBA" id="ARBA00004651"/>
    </source>
</evidence>
<protein>
    <recommendedName>
        <fullName evidence="12">Cyclolysin secretion/processing ATP-binding protein CyaB</fullName>
    </recommendedName>
</protein>
<evidence type="ECO:0000256" key="3">
    <source>
        <dbReference type="ARBA" id="ARBA00022475"/>
    </source>
</evidence>
<evidence type="ECO:0000259" key="16">
    <source>
        <dbReference type="PROSITE" id="PS50990"/>
    </source>
</evidence>
<organism evidence="17 18">
    <name type="scientific">Paracidovorax valerianellae</name>
    <dbReference type="NCBI Taxonomy" id="187868"/>
    <lineage>
        <taxon>Bacteria</taxon>
        <taxon>Pseudomonadati</taxon>
        <taxon>Pseudomonadota</taxon>
        <taxon>Betaproteobacteria</taxon>
        <taxon>Burkholderiales</taxon>
        <taxon>Comamonadaceae</taxon>
        <taxon>Paracidovorax</taxon>
    </lineage>
</organism>
<dbReference type="InterPro" id="IPR017871">
    <property type="entry name" value="ABC_transporter-like_CS"/>
</dbReference>
<dbReference type="GO" id="GO:0005524">
    <property type="term" value="F:ATP binding"/>
    <property type="evidence" value="ECO:0007669"/>
    <property type="project" value="UniProtKB-KW"/>
</dbReference>
<dbReference type="Gene3D" id="3.90.70.10">
    <property type="entry name" value="Cysteine proteinases"/>
    <property type="match status" value="1"/>
</dbReference>
<keyword evidence="9 13" id="KW-0472">Membrane</keyword>
<keyword evidence="5" id="KW-0204">Cytolysis</keyword>
<dbReference type="GO" id="GO:0030256">
    <property type="term" value="C:type I protein secretion system complex"/>
    <property type="evidence" value="ECO:0007669"/>
    <property type="project" value="InterPro"/>
</dbReference>
<keyword evidence="7 17" id="KW-0067">ATP-binding</keyword>
<gene>
    <name evidence="17" type="ORF">SAMN05192589_112151</name>
</gene>
<dbReference type="FunFam" id="3.40.50.300:FF:000299">
    <property type="entry name" value="ABC transporter ATP-binding protein/permease"/>
    <property type="match status" value="1"/>
</dbReference>
<evidence type="ECO:0000259" key="15">
    <source>
        <dbReference type="PROSITE" id="PS50929"/>
    </source>
</evidence>
<dbReference type="Gene3D" id="3.40.50.300">
    <property type="entry name" value="P-loop containing nucleotide triphosphate hydrolases"/>
    <property type="match status" value="1"/>
</dbReference>
<evidence type="ECO:0000256" key="2">
    <source>
        <dbReference type="ARBA" id="ARBA00022448"/>
    </source>
</evidence>
<evidence type="ECO:0000313" key="18">
    <source>
        <dbReference type="Proteomes" id="UP000198781"/>
    </source>
</evidence>
<evidence type="ECO:0000256" key="10">
    <source>
        <dbReference type="ARBA" id="ARBA00055355"/>
    </source>
</evidence>
<dbReference type="GO" id="GO:0034040">
    <property type="term" value="F:ATPase-coupled lipid transmembrane transporter activity"/>
    <property type="evidence" value="ECO:0007669"/>
    <property type="project" value="TreeGrafter"/>
</dbReference>
<keyword evidence="4 13" id="KW-0812">Transmembrane</keyword>
<dbReference type="InterPro" id="IPR039395">
    <property type="entry name" value="Peptidase_C39-like_A"/>
</dbReference>
<evidence type="ECO:0000256" key="4">
    <source>
        <dbReference type="ARBA" id="ARBA00022692"/>
    </source>
</evidence>
<dbReference type="GO" id="GO:0006508">
    <property type="term" value="P:proteolysis"/>
    <property type="evidence" value="ECO:0007669"/>
    <property type="project" value="InterPro"/>
</dbReference>
<dbReference type="Proteomes" id="UP000198781">
    <property type="component" value="Unassembled WGS sequence"/>
</dbReference>
<dbReference type="SUPFAM" id="SSF90123">
    <property type="entry name" value="ABC transporter transmembrane region"/>
    <property type="match status" value="1"/>
</dbReference>
<evidence type="ECO:0000256" key="8">
    <source>
        <dbReference type="ARBA" id="ARBA00022989"/>
    </source>
</evidence>
<keyword evidence="3" id="KW-1003">Cell membrane</keyword>
<dbReference type="Pfam" id="PF03412">
    <property type="entry name" value="Peptidase_C39"/>
    <property type="match status" value="1"/>
</dbReference>
<dbReference type="OrthoDB" id="8554730at2"/>
<feature type="transmembrane region" description="Helical" evidence="13">
    <location>
        <begin position="181"/>
        <end position="203"/>
    </location>
</feature>
<feature type="domain" description="ABC transmembrane type-1" evidence="15">
    <location>
        <begin position="185"/>
        <end position="464"/>
    </location>
</feature>
<dbReference type="STRING" id="187868.SAMN05192589_112151"/>
<dbReference type="GO" id="GO:0008233">
    <property type="term" value="F:peptidase activity"/>
    <property type="evidence" value="ECO:0007669"/>
    <property type="project" value="InterPro"/>
</dbReference>
<dbReference type="RefSeq" id="WP_092745075.1">
    <property type="nucleotide sequence ID" value="NZ_FMZC01000012.1"/>
</dbReference>